<feature type="chain" id="PRO_5025473942" description="Pectinesterase inhibitor domain-containing protein" evidence="3">
    <location>
        <begin position="32"/>
        <end position="146"/>
    </location>
</feature>
<dbReference type="InterPro" id="IPR006501">
    <property type="entry name" value="Pectinesterase_inhib_dom"/>
</dbReference>
<evidence type="ECO:0000256" key="3">
    <source>
        <dbReference type="SAM" id="SignalP"/>
    </source>
</evidence>
<dbReference type="NCBIfam" id="TIGR01614">
    <property type="entry name" value="PME_inhib"/>
    <property type="match status" value="1"/>
</dbReference>
<name>A0A6A2YQ88_HIBSY</name>
<feature type="signal peptide" evidence="3">
    <location>
        <begin position="1"/>
        <end position="31"/>
    </location>
</feature>
<evidence type="ECO:0000313" key="6">
    <source>
        <dbReference type="Proteomes" id="UP000436088"/>
    </source>
</evidence>
<feature type="domain" description="Pectinesterase inhibitor" evidence="4">
    <location>
        <begin position="37"/>
        <end position="140"/>
    </location>
</feature>
<dbReference type="Proteomes" id="UP000436088">
    <property type="component" value="Unassembled WGS sequence"/>
</dbReference>
<dbReference type="PANTHER" id="PTHR31080">
    <property type="entry name" value="PECTINESTERASE INHIBITOR-LIKE"/>
    <property type="match status" value="1"/>
</dbReference>
<evidence type="ECO:0000256" key="2">
    <source>
        <dbReference type="ARBA" id="ARBA00038471"/>
    </source>
</evidence>
<reference evidence="5" key="1">
    <citation type="submission" date="2019-09" db="EMBL/GenBank/DDBJ databases">
        <title>Draft genome information of white flower Hibiscus syriacus.</title>
        <authorList>
            <person name="Kim Y.-M."/>
        </authorList>
    </citation>
    <scope>NUCLEOTIDE SEQUENCE [LARGE SCALE GENOMIC DNA]</scope>
    <source>
        <strain evidence="5">YM2019G1</strain>
    </source>
</reference>
<accession>A0A6A2YQ88</accession>
<dbReference type="GO" id="GO:0004857">
    <property type="term" value="F:enzyme inhibitor activity"/>
    <property type="evidence" value="ECO:0007669"/>
    <property type="project" value="InterPro"/>
</dbReference>
<organism evidence="5 6">
    <name type="scientific">Hibiscus syriacus</name>
    <name type="common">Rose of Sharon</name>
    <dbReference type="NCBI Taxonomy" id="106335"/>
    <lineage>
        <taxon>Eukaryota</taxon>
        <taxon>Viridiplantae</taxon>
        <taxon>Streptophyta</taxon>
        <taxon>Embryophyta</taxon>
        <taxon>Tracheophyta</taxon>
        <taxon>Spermatophyta</taxon>
        <taxon>Magnoliopsida</taxon>
        <taxon>eudicotyledons</taxon>
        <taxon>Gunneridae</taxon>
        <taxon>Pentapetalae</taxon>
        <taxon>rosids</taxon>
        <taxon>malvids</taxon>
        <taxon>Malvales</taxon>
        <taxon>Malvaceae</taxon>
        <taxon>Malvoideae</taxon>
        <taxon>Hibiscus</taxon>
    </lineage>
</organism>
<sequence length="146" mass="15659">MSNTISNNHSFQFLVTLLVLNVFVNLSLVGGQGDPKSTPEYMKANAALKESLLNLESTTASMAKLPKTPAMTDCLELLGDGVDKMRKSIGEMSTIQSSDFSLKISNVQTWVSSALTGLTTCSDGLPNDPTKSRIQTISKITSKVSK</sequence>
<dbReference type="InterPro" id="IPR035513">
    <property type="entry name" value="Invertase/methylesterase_inhib"/>
</dbReference>
<dbReference type="CDD" id="cd15798">
    <property type="entry name" value="PMEI-like_3"/>
    <property type="match status" value="1"/>
</dbReference>
<dbReference type="AlphaFoldDB" id="A0A6A2YQ88"/>
<keyword evidence="1 3" id="KW-0732">Signal</keyword>
<gene>
    <name evidence="5" type="ORF">F3Y22_tig00111330pilonHSYRG00730</name>
</gene>
<dbReference type="EMBL" id="VEPZ02001308">
    <property type="protein sequence ID" value="KAE8681422.1"/>
    <property type="molecule type" value="Genomic_DNA"/>
</dbReference>
<evidence type="ECO:0000259" key="4">
    <source>
        <dbReference type="SMART" id="SM00856"/>
    </source>
</evidence>
<dbReference type="SUPFAM" id="SSF101148">
    <property type="entry name" value="Plant invertase/pectin methylesterase inhibitor"/>
    <property type="match status" value="1"/>
</dbReference>
<comment type="caution">
    <text evidence="5">The sequence shown here is derived from an EMBL/GenBank/DDBJ whole genome shotgun (WGS) entry which is preliminary data.</text>
</comment>
<dbReference type="InterPro" id="IPR051955">
    <property type="entry name" value="PME_Inhibitor"/>
</dbReference>
<evidence type="ECO:0000313" key="5">
    <source>
        <dbReference type="EMBL" id="KAE8681422.1"/>
    </source>
</evidence>
<comment type="similarity">
    <text evidence="2">Belongs to the PMEI family.</text>
</comment>
<proteinExistence type="inferred from homology"/>
<protein>
    <recommendedName>
        <fullName evidence="4">Pectinesterase inhibitor domain-containing protein</fullName>
    </recommendedName>
</protein>
<dbReference type="Gene3D" id="1.20.140.40">
    <property type="entry name" value="Invertase/pectin methylesterase inhibitor family protein"/>
    <property type="match status" value="1"/>
</dbReference>
<dbReference type="Pfam" id="PF04043">
    <property type="entry name" value="PMEI"/>
    <property type="match status" value="1"/>
</dbReference>
<keyword evidence="6" id="KW-1185">Reference proteome</keyword>
<dbReference type="PANTHER" id="PTHR31080:SF117">
    <property type="entry name" value="PLANT INVERTASE_PECTIN METHYLESTERASE INHIBITOR SUPERFAMILY PROTEIN"/>
    <property type="match status" value="1"/>
</dbReference>
<dbReference type="SMART" id="SM00856">
    <property type="entry name" value="PMEI"/>
    <property type="match status" value="1"/>
</dbReference>
<evidence type="ECO:0000256" key="1">
    <source>
        <dbReference type="ARBA" id="ARBA00022729"/>
    </source>
</evidence>